<evidence type="ECO:0000256" key="4">
    <source>
        <dbReference type="ARBA" id="ARBA00022763"/>
    </source>
</evidence>
<dbReference type="InterPro" id="IPR001208">
    <property type="entry name" value="MCM_dom"/>
</dbReference>
<feature type="region of interest" description="Disordered" evidence="14">
    <location>
        <begin position="1901"/>
        <end position="1976"/>
    </location>
</feature>
<evidence type="ECO:0000256" key="6">
    <source>
        <dbReference type="ARBA" id="ARBA00022840"/>
    </source>
</evidence>
<evidence type="ECO:0000313" key="16">
    <source>
        <dbReference type="EMBL" id="MBN3284145.1"/>
    </source>
</evidence>
<evidence type="ECO:0000256" key="8">
    <source>
        <dbReference type="ARBA" id="ARBA00023125"/>
    </source>
</evidence>
<feature type="non-terminal residue" evidence="16">
    <location>
        <position position="2164"/>
    </location>
</feature>
<feature type="non-terminal residue" evidence="16">
    <location>
        <position position="1"/>
    </location>
</feature>
<feature type="compositionally biased region" description="Basic residues" evidence="14">
    <location>
        <begin position="1920"/>
        <end position="1934"/>
    </location>
</feature>
<organism evidence="16 17">
    <name type="scientific">Polyodon spathula</name>
    <name type="common">North American paddlefish</name>
    <name type="synonym">Squalus spathula</name>
    <dbReference type="NCBI Taxonomy" id="7913"/>
    <lineage>
        <taxon>Eukaryota</taxon>
        <taxon>Metazoa</taxon>
        <taxon>Chordata</taxon>
        <taxon>Craniata</taxon>
        <taxon>Vertebrata</taxon>
        <taxon>Euteleostomi</taxon>
        <taxon>Actinopterygii</taxon>
        <taxon>Chondrostei</taxon>
        <taxon>Acipenseriformes</taxon>
        <taxon>Polyodontidae</taxon>
        <taxon>Polyodon</taxon>
    </lineage>
</organism>
<feature type="coiled-coil region" evidence="13">
    <location>
        <begin position="70"/>
        <end position="140"/>
    </location>
</feature>
<feature type="domain" description="MCM C-terminal AAA(+) ATPase" evidence="15">
    <location>
        <begin position="1422"/>
        <end position="1625"/>
    </location>
</feature>
<feature type="region of interest" description="Disordered" evidence="14">
    <location>
        <begin position="2105"/>
        <end position="2138"/>
    </location>
</feature>
<dbReference type="GO" id="GO:0004386">
    <property type="term" value="F:helicase activity"/>
    <property type="evidence" value="ECO:0007669"/>
    <property type="project" value="UniProtKB-KW"/>
</dbReference>
<keyword evidence="17" id="KW-1185">Reference proteome</keyword>
<dbReference type="Pfam" id="PF00493">
    <property type="entry name" value="MCM"/>
    <property type="match status" value="1"/>
</dbReference>
<keyword evidence="7 13" id="KW-0175">Coiled coil</keyword>
<evidence type="ECO:0000259" key="15">
    <source>
        <dbReference type="PROSITE" id="PS50051"/>
    </source>
</evidence>
<dbReference type="SMART" id="SM00382">
    <property type="entry name" value="AAA"/>
    <property type="match status" value="1"/>
</dbReference>
<dbReference type="InterPro" id="IPR031327">
    <property type="entry name" value="MCM"/>
</dbReference>
<dbReference type="Pfam" id="PF17855">
    <property type="entry name" value="MCM_lid"/>
    <property type="match status" value="1"/>
</dbReference>
<evidence type="ECO:0000256" key="13">
    <source>
        <dbReference type="SAM" id="Coils"/>
    </source>
</evidence>
<dbReference type="EC" id="3.6.4.12" evidence="2"/>
<evidence type="ECO:0000256" key="2">
    <source>
        <dbReference type="ARBA" id="ARBA00012551"/>
    </source>
</evidence>
<keyword evidence="9" id="KW-0234">DNA repair</keyword>
<feature type="compositionally biased region" description="Polar residues" evidence="14">
    <location>
        <begin position="656"/>
        <end position="666"/>
    </location>
</feature>
<dbReference type="PRINTS" id="PR01657">
    <property type="entry name" value="MCMFAMILY"/>
</dbReference>
<dbReference type="Proteomes" id="UP001166093">
    <property type="component" value="Unassembled WGS sequence"/>
</dbReference>
<dbReference type="InterPro" id="IPR033762">
    <property type="entry name" value="MCM_OB"/>
</dbReference>
<dbReference type="InterPro" id="IPR027417">
    <property type="entry name" value="P-loop_NTPase"/>
</dbReference>
<evidence type="ECO:0000256" key="10">
    <source>
        <dbReference type="ARBA" id="ARBA00041085"/>
    </source>
</evidence>
<evidence type="ECO:0000256" key="7">
    <source>
        <dbReference type="ARBA" id="ARBA00023054"/>
    </source>
</evidence>
<dbReference type="Pfam" id="PF26066">
    <property type="entry name" value="MCM9_N"/>
    <property type="match status" value="1"/>
</dbReference>
<dbReference type="InterPro" id="IPR003593">
    <property type="entry name" value="AAA+_ATPase"/>
</dbReference>
<feature type="compositionally biased region" description="Polar residues" evidence="14">
    <location>
        <begin position="2105"/>
        <end position="2119"/>
    </location>
</feature>
<feature type="compositionally biased region" description="Basic and acidic residues" evidence="14">
    <location>
        <begin position="2048"/>
        <end position="2061"/>
    </location>
</feature>
<dbReference type="Gene3D" id="3.40.50.300">
    <property type="entry name" value="P-loop containing nucleotide triphosphate hydrolases"/>
    <property type="match status" value="1"/>
</dbReference>
<evidence type="ECO:0000256" key="14">
    <source>
        <dbReference type="SAM" id="MobiDB-lite"/>
    </source>
</evidence>
<dbReference type="EMBL" id="JAAWVQ010133751">
    <property type="protein sequence ID" value="MBN3284145.1"/>
    <property type="molecule type" value="Genomic_DNA"/>
</dbReference>
<evidence type="ECO:0000313" key="17">
    <source>
        <dbReference type="Proteomes" id="UP001166093"/>
    </source>
</evidence>
<dbReference type="PANTHER" id="PTHR18870:SF7">
    <property type="entry name" value="PROTEIN FAM184A"/>
    <property type="match status" value="1"/>
</dbReference>
<dbReference type="InterPro" id="IPR012340">
    <property type="entry name" value="NA-bd_OB-fold"/>
</dbReference>
<feature type="coiled-coil region" evidence="13">
    <location>
        <begin position="494"/>
        <end position="536"/>
    </location>
</feature>
<feature type="compositionally biased region" description="Polar residues" evidence="14">
    <location>
        <begin position="1956"/>
        <end position="1976"/>
    </location>
</feature>
<dbReference type="InterPro" id="IPR041562">
    <property type="entry name" value="MCM_lid"/>
</dbReference>
<evidence type="ECO:0000256" key="3">
    <source>
        <dbReference type="ARBA" id="ARBA00022741"/>
    </source>
</evidence>
<evidence type="ECO:0000256" key="1">
    <source>
        <dbReference type="ARBA" id="ARBA00008010"/>
    </source>
</evidence>
<dbReference type="CDD" id="cd17760">
    <property type="entry name" value="MCM9"/>
    <property type="match status" value="1"/>
</dbReference>
<keyword evidence="6 12" id="KW-0067">ATP-binding</keyword>
<dbReference type="PROSITE" id="PS50051">
    <property type="entry name" value="MCM_2"/>
    <property type="match status" value="1"/>
</dbReference>
<feature type="compositionally biased region" description="Basic and acidic residues" evidence="14">
    <location>
        <begin position="1935"/>
        <end position="1954"/>
    </location>
</feature>
<proteinExistence type="inferred from homology"/>
<gene>
    <name evidence="16" type="primary">Mcm9</name>
    <name evidence="16" type="ORF">GTO93_0003423</name>
</gene>
<evidence type="ECO:0000256" key="9">
    <source>
        <dbReference type="ARBA" id="ARBA00023204"/>
    </source>
</evidence>
<evidence type="ECO:0000256" key="11">
    <source>
        <dbReference type="ARBA" id="ARBA00042301"/>
    </source>
</evidence>
<dbReference type="Pfam" id="PF15665">
    <property type="entry name" value="FAM184"/>
    <property type="match status" value="1"/>
</dbReference>
<accession>A0ABS2YD82</accession>
<dbReference type="Gene3D" id="2.40.50.140">
    <property type="entry name" value="Nucleic acid-binding proteins"/>
    <property type="match status" value="1"/>
</dbReference>
<dbReference type="SMART" id="SM00350">
    <property type="entry name" value="MCM"/>
    <property type="match status" value="1"/>
</dbReference>
<feature type="region of interest" description="Disordered" evidence="14">
    <location>
        <begin position="2043"/>
        <end position="2072"/>
    </location>
</feature>
<dbReference type="InterPro" id="IPR039478">
    <property type="entry name" value="FAM184A/B_N"/>
</dbReference>
<dbReference type="SUPFAM" id="SSF52540">
    <property type="entry name" value="P-loop containing nucleoside triphosphate hydrolases"/>
    <property type="match status" value="1"/>
</dbReference>
<evidence type="ECO:0000256" key="5">
    <source>
        <dbReference type="ARBA" id="ARBA00022806"/>
    </source>
</evidence>
<protein>
    <recommendedName>
        <fullName evidence="10">DNA helicase MCM9</fullName>
        <ecNumber evidence="2">3.6.4.12</ecNumber>
    </recommendedName>
    <alternativeName>
        <fullName evidence="11">Minichromosome maintenance 9</fullName>
    </alternativeName>
</protein>
<keyword evidence="5 16" id="KW-0347">Helicase</keyword>
<sequence>MELHERMKRQAMAEFKTYRQRVEDMQLCTEAQHTQHVVTMSREVEEMRRSFEEKLGSFTQMQAQFEMEKCLALEELRSAHRQEIQELLRDHQSQNANYSKDQEKLGQLHKTEVDSLTEHVEELKMDKKKLVEEYEAKLTKAQAFYERELEAMKGTQQLTSDNLLAWKKTEAELKKEFQAQEAALQKTLGKLRTELTVVQEEACESREKSQKLQSSLKTAENNIKGLQKQLDEATQNTGILMIEQKEMECELEATRDRVQQQATEILLKASHIGSLQAMQMTHEAAIRDLESEKSRLKDKLAHLEEERGLLQSKSQSMDERQKQQILALEKALKDEKQSYEKEMVNIRAKYEEEAALFKETQAKVLEELSKKHRATVETTQTTGEREKKMLQMIKGFRSPEKDKCSKHSVLRMRGHCSIAQKKCHTVNVCMFILVTKNQHQHNSALNSNMYRKYISQYCNTEPKSQYLHLKGTLECVSHLDPGDSHNWLLNIVVLWEMEQQFEKERHSLEEQENQLRQQLENLREELTAKLSTANQEASVSRLQELVIKSEQGLGSAEGHISSLKDAQEKLHNELDSTRANLRETSNSLKTLQEEMDKQRQQHEARLISIKEEEKLKTDKVALELELKWTETLRQECKKLREELREEHEENKKSIMTRLSQQKQQEMNAAKDSWQKKMEDLLDQRQNLGEALHKSISNISLLKQSLEMQLSQSQNSLQQLQAQFNQERDHLKQQLQEMEEEHQRQERSLEEAHCIDLHNMEEAKAQELKELDERLRLQHYGELHCLKEAHRQSIDTLKQQSEQELQTLRFELEDEGKAMLASLRSELNHLHASAIDHLRQTHQQETAAAKLELENALEQSRRQEKELLGRISELQEEVRHRESQITELDEDIHSLHENISTLTKELEYKGKEVLKIRSEANQQIRVHEQELNKKHEKELNEMTMVHVRETQNMLLDFNKAQELLKDKITALQILLEGAEEKFRNRESRPEDLQFIAELKDMVTERESLVKKLIDDKKFYQLELVNRETNFNKVFNASPNVGVINPLVKQKKKNDKSANRFISAPNLSALEPAGTGHGPPQPTRLEPIPNSPIHDLEFNSSKPLPQPTPPKEPKKFLRFKMLLNSDQVAFIGQVFESYVIEHHKSNVLQILQEPDDDAHYAVVVNAMTLFETNMEVGEYFNAYPNEVLPVFDNGLRRAAMTVLQSVSQQSGHTMKQNLHARISALPVCPELTREQIPKSRDVGHFLSVTGTVIRTGMTKVLEFERDYMCNKCKHVFCVKADFEQYYTFSRPVYCPNEEGCNSFKFTCLSASSSTPATCRDYQEIKIQEQVQRLSVGSIPRSMIVVLEDDLVDSCKSGDDVTVYGVVMQRWKPLYQDARCNLEIVLKANFIEVNNEQPTGVVINEEVQKEYEDFWDKYKNNPLAGRNKILMSLCPQVFGMYVVKLAVAMVLAGGVQRIDASGSKVRGESHLLLVGDPGTGKSQFLKYAAKITPRSVLTAGIGSTSAGLTVTAVKESGEWSLEAGALVLSDGGLCCIDEFNSIKEHDRTSIHEAMEQQTISVAKAGIVCKLNTRTTILAATNPKGQYDSNVSVSVNVALGSPLLSRFDLVLVLLDTKNEEWDHIISSFILENKGAPSVSAKLWSMEKMKTYFCLIKALKPRMSEEANAILIRYYQLQRQSDLRNAARTTIRLLESLSRLAEAHSRLMFRDIVTVEDAIVVVSVMECSMQGGALLGGGNALHTSFPEDPCEQYKMQCELLLEGLGLQHLLSNELERLNKLQSNCAGPSKQTEASVHEGGLHDNSTIQTVKPSAKESETNSSCEHGLEWFISLKNRTETEPNMHVSPIQKVPEEGYNEKTSTELGDSLHNNKSIQDLSSSNLAVSAAVTDTLAAQDKLASSVVKETIASEKDSSTTAKESVVTVKGSKHLHSKRKKKIKHLCQDTESYEKNTDLKSDHSGLLDQSHNGSDYPSSADNRLSHSTPLKCMTLVRKNKKAQVDHTADPPAPDTDFLQSKLSCFVFKPRERLSYSDDCHSVCNKRDQLLQKLNGNDMGHADTTESRGDQVKSHAPSDTSRGVVSSTALAKLAKFSFTSPSEEKSVDQTVVKAQGQAQVHMGQNTDSTGGSRKRKSFQLGFTDPRNTTSSKALFCSSLLDDEALDVDWEEEFRKK</sequence>
<keyword evidence="8 12" id="KW-0238">DNA-binding</keyword>
<feature type="region of interest" description="Disordered" evidence="14">
    <location>
        <begin position="645"/>
        <end position="668"/>
    </location>
</feature>
<dbReference type="Pfam" id="PF17207">
    <property type="entry name" value="MCM_OB"/>
    <property type="match status" value="1"/>
</dbReference>
<dbReference type="InterPro" id="IPR058768">
    <property type="entry name" value="MCM9_N"/>
</dbReference>
<dbReference type="PANTHER" id="PTHR18870">
    <property type="entry name" value="PROTEIN TAG-278-RELATED"/>
    <property type="match status" value="1"/>
</dbReference>
<name>A0ABS2YD82_POLSP</name>
<evidence type="ECO:0000256" key="12">
    <source>
        <dbReference type="RuleBase" id="RU004070"/>
    </source>
</evidence>
<keyword evidence="4" id="KW-0227">DNA damage</keyword>
<comment type="similarity">
    <text evidence="1 12">Belongs to the MCM family.</text>
</comment>
<feature type="coiled-coil region" evidence="13">
    <location>
        <begin position="797"/>
        <end position="936"/>
    </location>
</feature>
<keyword evidence="5 16" id="KW-0378">Hydrolase</keyword>
<dbReference type="SUPFAM" id="SSF50249">
    <property type="entry name" value="Nucleic acid-binding proteins"/>
    <property type="match status" value="1"/>
</dbReference>
<feature type="coiled-coil region" evidence="13">
    <location>
        <begin position="174"/>
        <end position="356"/>
    </location>
</feature>
<reference evidence="16" key="1">
    <citation type="journal article" date="2021" name="Cell">
        <title>Tracing the genetic footprints of vertebrate landing in non-teleost ray-finned fishes.</title>
        <authorList>
            <person name="Bi X."/>
            <person name="Wang K."/>
            <person name="Yang L."/>
            <person name="Pan H."/>
            <person name="Jiang H."/>
            <person name="Wei Q."/>
            <person name="Fang M."/>
            <person name="Yu H."/>
            <person name="Zhu C."/>
            <person name="Cai Y."/>
            <person name="He Y."/>
            <person name="Gan X."/>
            <person name="Zeng H."/>
            <person name="Yu D."/>
            <person name="Zhu Y."/>
            <person name="Jiang H."/>
            <person name="Qiu Q."/>
            <person name="Yang H."/>
            <person name="Zhang Y.E."/>
            <person name="Wang W."/>
            <person name="Zhu M."/>
            <person name="He S."/>
            <person name="Zhang G."/>
        </authorList>
    </citation>
    <scope>NUCLEOTIDE SEQUENCE</scope>
    <source>
        <strain evidence="16">Pddl_001</strain>
    </source>
</reference>
<comment type="caution">
    <text evidence="16">The sequence shown here is derived from an EMBL/GenBank/DDBJ whole genome shotgun (WGS) entry which is preliminary data.</text>
</comment>
<feature type="region of interest" description="Disordered" evidence="14">
    <location>
        <begin position="1062"/>
        <end position="1109"/>
    </location>
</feature>
<keyword evidence="3 12" id="KW-0547">Nucleotide-binding</keyword>